<feature type="domain" description="Carbohydrate-binding/sugar hydrolysis" evidence="4">
    <location>
        <begin position="180"/>
        <end position="320"/>
    </location>
</feature>
<evidence type="ECO:0000313" key="5">
    <source>
        <dbReference type="EMBL" id="HEW46727.1"/>
    </source>
</evidence>
<evidence type="ECO:0000259" key="4">
    <source>
        <dbReference type="SMART" id="SM00722"/>
    </source>
</evidence>
<evidence type="ECO:0000256" key="3">
    <source>
        <dbReference type="ARBA" id="ARBA00022786"/>
    </source>
</evidence>
<comment type="pathway">
    <text evidence="1">Protein modification; protein ubiquitination.</text>
</comment>
<evidence type="ECO:0000256" key="1">
    <source>
        <dbReference type="ARBA" id="ARBA00004906"/>
    </source>
</evidence>
<dbReference type="InterPro" id="IPR051550">
    <property type="entry name" value="SCF-Subunits/Alg-Epimerases"/>
</dbReference>
<dbReference type="NCBIfam" id="TIGR04247">
    <property type="entry name" value="NosD_copper_fam"/>
    <property type="match status" value="1"/>
</dbReference>
<evidence type="ECO:0000256" key="2">
    <source>
        <dbReference type="ARBA" id="ARBA00022737"/>
    </source>
</evidence>
<dbReference type="NCBIfam" id="TIGR03804">
    <property type="entry name" value="para_beta_helix"/>
    <property type="match status" value="3"/>
</dbReference>
<dbReference type="InterPro" id="IPR012334">
    <property type="entry name" value="Pectin_lyas_fold"/>
</dbReference>
<accession>A0A7C2ZJ05</accession>
<dbReference type="Gene3D" id="2.160.20.10">
    <property type="entry name" value="Single-stranded right-handed beta-helix, Pectin lyase-like"/>
    <property type="match status" value="1"/>
</dbReference>
<dbReference type="InterPro" id="IPR011050">
    <property type="entry name" value="Pectin_lyase_fold/virulence"/>
</dbReference>
<dbReference type="InterPro" id="IPR006626">
    <property type="entry name" value="PbH1"/>
</dbReference>
<keyword evidence="3" id="KW-0833">Ubl conjugation pathway</keyword>
<dbReference type="SMART" id="SM00722">
    <property type="entry name" value="CASH"/>
    <property type="match status" value="2"/>
</dbReference>
<dbReference type="PANTHER" id="PTHR22990:SF15">
    <property type="entry name" value="F-BOX ONLY PROTEIN 10"/>
    <property type="match status" value="1"/>
</dbReference>
<reference evidence="5" key="1">
    <citation type="journal article" date="2020" name="mSystems">
        <title>Genome- and Community-Level Interaction Insights into Carbon Utilization and Element Cycling Functions of Hydrothermarchaeota in Hydrothermal Sediment.</title>
        <authorList>
            <person name="Zhou Z."/>
            <person name="Liu Y."/>
            <person name="Xu W."/>
            <person name="Pan J."/>
            <person name="Luo Z.H."/>
            <person name="Li M."/>
        </authorList>
    </citation>
    <scope>NUCLEOTIDE SEQUENCE [LARGE SCALE GENOMIC DNA]</scope>
    <source>
        <strain evidence="5">SpSt-132</strain>
    </source>
</reference>
<proteinExistence type="predicted"/>
<dbReference type="InterPro" id="IPR007742">
    <property type="entry name" value="NosD_dom"/>
</dbReference>
<protein>
    <submittedName>
        <fullName evidence="5">Nitrous oxide reductase family maturation protein NosD</fullName>
    </submittedName>
</protein>
<keyword evidence="2" id="KW-0677">Repeat</keyword>
<feature type="domain" description="Carbohydrate-binding/sugar hydrolysis" evidence="4">
    <location>
        <begin position="27"/>
        <end position="173"/>
    </location>
</feature>
<dbReference type="PANTHER" id="PTHR22990">
    <property type="entry name" value="F-BOX ONLY PROTEIN"/>
    <property type="match status" value="1"/>
</dbReference>
<gene>
    <name evidence="5" type="primary">nosD</name>
    <name evidence="5" type="ORF">ENO47_08745</name>
</gene>
<comment type="caution">
    <text evidence="5">The sequence shown here is derived from an EMBL/GenBank/DDBJ whole genome shotgun (WGS) entry which is preliminary data.</text>
</comment>
<sequence length="396" mass="45427">MVGLALFTLLVCSDCEFKDIQSAIDSAKEGERIIVKAGVYKGPIVINKGVELIGEGKPVLDGEGRYQIITVKANRVRIEGFVIRNSGMSYSKDIAGIKVINSEACTIRENHFLNNFFALYLERVKDCIVENNKIIGFAKSEGASGNGIHAWDSKNLYIKKNYIKGHRDGIYFEFVSRSTIEENVSENNLRYGLHFMFSHDNTFRKNRFYKNGAGVAVMYSRDVIMEENTFEKNSGQASYGLLLKDLSNSIVRKNRFINNSYGVYLDECNRTSFEGNTFENNGWAVKIYANSLNNTFKSNFFLNNAFDVSTNTLSYFENLFSKNYWDKYEGYDMDKDGIGDMPYRPLSFMAFLFERYPLSLLFYNSFLMRIMDIMERLIPLLNPKGLIDREPLIKKP</sequence>
<dbReference type="InterPro" id="IPR026464">
    <property type="entry name" value="NosD_copper_fam"/>
</dbReference>
<organism evidence="5">
    <name type="scientific">Hydrogenobacter sp</name>
    <dbReference type="NCBI Taxonomy" id="2152829"/>
    <lineage>
        <taxon>Bacteria</taxon>
        <taxon>Pseudomonadati</taxon>
        <taxon>Aquificota</taxon>
        <taxon>Aquificia</taxon>
        <taxon>Aquificales</taxon>
        <taxon>Aquificaceae</taxon>
        <taxon>Hydrogenobacter</taxon>
    </lineage>
</organism>
<dbReference type="AlphaFoldDB" id="A0A7C2ZJ05"/>
<dbReference type="SMART" id="SM00710">
    <property type="entry name" value="PbH1"/>
    <property type="match status" value="9"/>
</dbReference>
<dbReference type="SUPFAM" id="SSF51126">
    <property type="entry name" value="Pectin lyase-like"/>
    <property type="match status" value="1"/>
</dbReference>
<dbReference type="Pfam" id="PF05048">
    <property type="entry name" value="NosD"/>
    <property type="match status" value="2"/>
</dbReference>
<dbReference type="InterPro" id="IPR022441">
    <property type="entry name" value="Para_beta_helix_rpt-2"/>
</dbReference>
<dbReference type="EMBL" id="DSFP01000072">
    <property type="protein sequence ID" value="HEW46727.1"/>
    <property type="molecule type" value="Genomic_DNA"/>
</dbReference>
<dbReference type="InterPro" id="IPR006633">
    <property type="entry name" value="Carb-bd_sugar_hydrolysis-dom"/>
</dbReference>
<name>A0A7C2ZJ05_9AQUI</name>